<dbReference type="CDD" id="cd23659">
    <property type="entry name" value="USP_At3g01520-like"/>
    <property type="match status" value="1"/>
</dbReference>
<gene>
    <name evidence="3" type="ORF">M407DRAFT_91291</name>
</gene>
<feature type="compositionally biased region" description="Acidic residues" evidence="1">
    <location>
        <begin position="425"/>
        <end position="441"/>
    </location>
</feature>
<dbReference type="EMBL" id="KN822951">
    <property type="protein sequence ID" value="KIO32999.1"/>
    <property type="molecule type" value="Genomic_DNA"/>
</dbReference>
<reference evidence="4" key="2">
    <citation type="submission" date="2015-01" db="EMBL/GenBank/DDBJ databases">
        <title>Evolutionary Origins and Diversification of the Mycorrhizal Mutualists.</title>
        <authorList>
            <consortium name="DOE Joint Genome Institute"/>
            <consortium name="Mycorrhizal Genomics Consortium"/>
            <person name="Kohler A."/>
            <person name="Kuo A."/>
            <person name="Nagy L.G."/>
            <person name="Floudas D."/>
            <person name="Copeland A."/>
            <person name="Barry K.W."/>
            <person name="Cichocki N."/>
            <person name="Veneault-Fourrey C."/>
            <person name="LaButti K."/>
            <person name="Lindquist E.A."/>
            <person name="Lipzen A."/>
            <person name="Lundell T."/>
            <person name="Morin E."/>
            <person name="Murat C."/>
            <person name="Riley R."/>
            <person name="Ohm R."/>
            <person name="Sun H."/>
            <person name="Tunlid A."/>
            <person name="Henrissat B."/>
            <person name="Grigoriev I.V."/>
            <person name="Hibbett D.S."/>
            <person name="Martin F."/>
        </authorList>
    </citation>
    <scope>NUCLEOTIDE SEQUENCE [LARGE SCALE GENOMIC DNA]</scope>
    <source>
        <strain evidence="4">MUT 4182</strain>
    </source>
</reference>
<dbReference type="AlphaFoldDB" id="A0A0C3QW15"/>
<name>A0A0C3QW15_9AGAM</name>
<feature type="compositionally biased region" description="Low complexity" evidence="1">
    <location>
        <begin position="89"/>
        <end position="123"/>
    </location>
</feature>
<accession>A0A0C3QW15</accession>
<dbReference type="Proteomes" id="UP000054248">
    <property type="component" value="Unassembled WGS sequence"/>
</dbReference>
<dbReference type="STRING" id="1051891.A0A0C3QW15"/>
<dbReference type="PANTHER" id="PTHR46100">
    <property type="entry name" value="IMP2'P"/>
    <property type="match status" value="1"/>
</dbReference>
<organism evidence="3 4">
    <name type="scientific">Tulasnella calospora MUT 4182</name>
    <dbReference type="NCBI Taxonomy" id="1051891"/>
    <lineage>
        <taxon>Eukaryota</taxon>
        <taxon>Fungi</taxon>
        <taxon>Dikarya</taxon>
        <taxon>Basidiomycota</taxon>
        <taxon>Agaricomycotina</taxon>
        <taxon>Agaricomycetes</taxon>
        <taxon>Cantharellales</taxon>
        <taxon>Tulasnellaceae</taxon>
        <taxon>Tulasnella</taxon>
    </lineage>
</organism>
<feature type="compositionally biased region" description="Low complexity" evidence="1">
    <location>
        <begin position="453"/>
        <end position="465"/>
    </location>
</feature>
<protein>
    <recommendedName>
        <fullName evidence="2">UspA domain-containing protein</fullName>
    </recommendedName>
</protein>
<dbReference type="PANTHER" id="PTHR46100:SF4">
    <property type="entry name" value="USPA DOMAIN-CONTAINING PROTEIN"/>
    <property type="match status" value="1"/>
</dbReference>
<reference evidence="3 4" key="1">
    <citation type="submission" date="2014-04" db="EMBL/GenBank/DDBJ databases">
        <authorList>
            <consortium name="DOE Joint Genome Institute"/>
            <person name="Kuo A."/>
            <person name="Girlanda M."/>
            <person name="Perotto S."/>
            <person name="Kohler A."/>
            <person name="Nagy L.G."/>
            <person name="Floudas D."/>
            <person name="Copeland A."/>
            <person name="Barry K.W."/>
            <person name="Cichocki N."/>
            <person name="Veneault-Fourrey C."/>
            <person name="LaButti K."/>
            <person name="Lindquist E.A."/>
            <person name="Lipzen A."/>
            <person name="Lundell T."/>
            <person name="Morin E."/>
            <person name="Murat C."/>
            <person name="Sun H."/>
            <person name="Tunlid A."/>
            <person name="Henrissat B."/>
            <person name="Grigoriev I.V."/>
            <person name="Hibbett D.S."/>
            <person name="Martin F."/>
            <person name="Nordberg H.P."/>
            <person name="Cantor M.N."/>
            <person name="Hua S.X."/>
        </authorList>
    </citation>
    <scope>NUCLEOTIDE SEQUENCE [LARGE SCALE GENOMIC DNA]</scope>
    <source>
        <strain evidence="3 4">MUT 4182</strain>
    </source>
</reference>
<evidence type="ECO:0000259" key="2">
    <source>
        <dbReference type="Pfam" id="PF00582"/>
    </source>
</evidence>
<keyword evidence="4" id="KW-1185">Reference proteome</keyword>
<feature type="region of interest" description="Disordered" evidence="1">
    <location>
        <begin position="411"/>
        <end position="481"/>
    </location>
</feature>
<dbReference type="SUPFAM" id="SSF52402">
    <property type="entry name" value="Adenine nucleotide alpha hydrolases-like"/>
    <property type="match status" value="1"/>
</dbReference>
<dbReference type="InterPro" id="IPR006016">
    <property type="entry name" value="UspA"/>
</dbReference>
<dbReference type="HOGENOM" id="CLU_567644_0_0_1"/>
<sequence>MDPEACLSIEGHHFPGYDDDIELPDPLGEGVNVVRPEAPMFAQTLMAHNRPSVTTTSPARARAASPRSVNTGGSGGDDADSSGRRRSSSVDGQTIGAVASSPTSSSMSPTTTTSAAHPALTPAQVAARTPKKKKTIKSIHSTLLDPLPLNVSRPHFTRDRCTVVLKHGNARERSSSNATAHPVIPEGSVVDELGNVDGPRGLGGGYQREPKRYVVFSDMSEESKWAVEWGIGTVLRDGDEMILVTVQETESKLDPAEGATVDRLQKLRNQQERQALASLLVRQATSLLQRTKLNVTVTCQAMHAKNARRLFLDIIDLLEPTMVIVGSRGLGKLKGIILGSTSHYLIQKSSVPVMVARRRLKRPTRKSHTAAQAIAIRSEKRVSLADARIEKMSSGQGKGATGVDVEDIQREHEQAEKEWPRIPGEDEEVVVEEEEEEEEDGATGSGAQEQETPQSPSTSSRADSPSAEKRAPGVSGKVAGV</sequence>
<evidence type="ECO:0000256" key="1">
    <source>
        <dbReference type="SAM" id="MobiDB-lite"/>
    </source>
</evidence>
<feature type="domain" description="UspA" evidence="2">
    <location>
        <begin position="212"/>
        <end position="357"/>
    </location>
</feature>
<dbReference type="Gene3D" id="3.40.50.620">
    <property type="entry name" value="HUPs"/>
    <property type="match status" value="1"/>
</dbReference>
<proteinExistence type="predicted"/>
<evidence type="ECO:0000313" key="3">
    <source>
        <dbReference type="EMBL" id="KIO32999.1"/>
    </source>
</evidence>
<feature type="compositionally biased region" description="Low complexity" evidence="1">
    <location>
        <begin position="52"/>
        <end position="69"/>
    </location>
</feature>
<dbReference type="InterPro" id="IPR006015">
    <property type="entry name" value="Universal_stress_UspA"/>
</dbReference>
<dbReference type="InterPro" id="IPR014729">
    <property type="entry name" value="Rossmann-like_a/b/a_fold"/>
</dbReference>
<evidence type="ECO:0000313" key="4">
    <source>
        <dbReference type="Proteomes" id="UP000054248"/>
    </source>
</evidence>
<dbReference type="Pfam" id="PF00582">
    <property type="entry name" value="Usp"/>
    <property type="match status" value="1"/>
</dbReference>
<feature type="compositionally biased region" description="Basic and acidic residues" evidence="1">
    <location>
        <begin position="411"/>
        <end position="424"/>
    </location>
</feature>
<dbReference type="PRINTS" id="PR01438">
    <property type="entry name" value="UNVRSLSTRESS"/>
</dbReference>
<dbReference type="OrthoDB" id="992776at2759"/>
<feature type="region of interest" description="Disordered" evidence="1">
    <location>
        <begin position="45"/>
        <end position="137"/>
    </location>
</feature>